<dbReference type="GO" id="GO:0003824">
    <property type="term" value="F:catalytic activity"/>
    <property type="evidence" value="ECO:0007669"/>
    <property type="project" value="UniProtKB-KW"/>
</dbReference>
<evidence type="ECO:0000313" key="3">
    <source>
        <dbReference type="EMBL" id="GFU49661.1"/>
    </source>
</evidence>
<gene>
    <name evidence="3" type="primary">TY3B-G</name>
    <name evidence="3" type="ORF">NPIL_446831</name>
</gene>
<dbReference type="Gene3D" id="3.30.70.270">
    <property type="match status" value="3"/>
</dbReference>
<dbReference type="Pfam" id="PF17919">
    <property type="entry name" value="RT_RNaseH_2"/>
    <property type="match status" value="1"/>
</dbReference>
<dbReference type="Gene3D" id="3.10.10.10">
    <property type="entry name" value="HIV Type 1 Reverse Transcriptase, subunit A, domain 1"/>
    <property type="match status" value="1"/>
</dbReference>
<dbReference type="PROSITE" id="PS50878">
    <property type="entry name" value="RT_POL"/>
    <property type="match status" value="1"/>
</dbReference>
<sequence>MERFVHVGTTDNLMRKQYQTDTHTIPRIQDFHHILKNITIFSKIDLIKAYYQIPIGEDDKYDILIASTNERQHEDHLKIIFERLNSYGLIINISKSVFGVQEIEFLGYLISKEGSRPLPEKVQAIINYKKPENLHDLRTFLGMINFYRRYLKDAAKTQTLLYDYLIRAKKRDTRKIQRSDEAEKQFEKCKNYLIDTALLSFPKPESPLALFTDASDTDVGSVLQQLENDTWKPIEFYSKKKLTLLNKISAHMIVNSLVFTFPLNTSNICSKEQCIHYNIHYNL</sequence>
<reference evidence="3" key="1">
    <citation type="submission" date="2020-08" db="EMBL/GenBank/DDBJ databases">
        <title>Multicomponent nature underlies the extraordinary mechanical properties of spider dragline silk.</title>
        <authorList>
            <person name="Kono N."/>
            <person name="Nakamura H."/>
            <person name="Mori M."/>
            <person name="Yoshida Y."/>
            <person name="Ohtoshi R."/>
            <person name="Malay A.D."/>
            <person name="Moran D.A.P."/>
            <person name="Tomita M."/>
            <person name="Numata K."/>
            <person name="Arakawa K."/>
        </authorList>
    </citation>
    <scope>NUCLEOTIDE SEQUENCE</scope>
</reference>
<dbReference type="PANTHER" id="PTHR37984">
    <property type="entry name" value="PROTEIN CBG26694"/>
    <property type="match status" value="1"/>
</dbReference>
<accession>A0A8X6R1W9</accession>
<evidence type="ECO:0000256" key="1">
    <source>
        <dbReference type="ARBA" id="ARBA00023268"/>
    </source>
</evidence>
<comment type="caution">
    <text evidence="3">The sequence shown here is derived from an EMBL/GenBank/DDBJ whole genome shotgun (WGS) entry which is preliminary data.</text>
</comment>
<dbReference type="InterPro" id="IPR050951">
    <property type="entry name" value="Retrovirus_Pol_polyprotein"/>
</dbReference>
<organism evidence="3 4">
    <name type="scientific">Nephila pilipes</name>
    <name type="common">Giant wood spider</name>
    <name type="synonym">Nephila maculata</name>
    <dbReference type="NCBI Taxonomy" id="299642"/>
    <lineage>
        <taxon>Eukaryota</taxon>
        <taxon>Metazoa</taxon>
        <taxon>Ecdysozoa</taxon>
        <taxon>Arthropoda</taxon>
        <taxon>Chelicerata</taxon>
        <taxon>Arachnida</taxon>
        <taxon>Araneae</taxon>
        <taxon>Araneomorphae</taxon>
        <taxon>Entelegynae</taxon>
        <taxon>Araneoidea</taxon>
        <taxon>Nephilidae</taxon>
        <taxon>Nephila</taxon>
    </lineage>
</organism>
<dbReference type="GO" id="GO:0071897">
    <property type="term" value="P:DNA biosynthetic process"/>
    <property type="evidence" value="ECO:0007669"/>
    <property type="project" value="UniProtKB-ARBA"/>
</dbReference>
<evidence type="ECO:0000259" key="2">
    <source>
        <dbReference type="PROSITE" id="PS50878"/>
    </source>
</evidence>
<dbReference type="Pfam" id="PF00078">
    <property type="entry name" value="RVT_1"/>
    <property type="match status" value="1"/>
</dbReference>
<proteinExistence type="predicted"/>
<dbReference type="AlphaFoldDB" id="A0A8X6R1W9"/>
<name>A0A8X6R1W9_NEPPI</name>
<feature type="domain" description="Reverse transcriptase" evidence="2">
    <location>
        <begin position="1"/>
        <end position="110"/>
    </location>
</feature>
<protein>
    <recommendedName>
        <fullName evidence="2">Reverse transcriptase domain-containing protein</fullName>
    </recommendedName>
</protein>
<dbReference type="PANTHER" id="PTHR37984:SF5">
    <property type="entry name" value="PROTEIN NYNRIN-LIKE"/>
    <property type="match status" value="1"/>
</dbReference>
<dbReference type="OrthoDB" id="8000983at2759"/>
<dbReference type="InterPro" id="IPR000477">
    <property type="entry name" value="RT_dom"/>
</dbReference>
<dbReference type="Proteomes" id="UP000887013">
    <property type="component" value="Unassembled WGS sequence"/>
</dbReference>
<keyword evidence="4" id="KW-1185">Reference proteome</keyword>
<dbReference type="EMBL" id="BMAW01087029">
    <property type="protein sequence ID" value="GFU49661.1"/>
    <property type="molecule type" value="Genomic_DNA"/>
</dbReference>
<keyword evidence="1" id="KW-0511">Multifunctional enzyme</keyword>
<dbReference type="SUPFAM" id="SSF56672">
    <property type="entry name" value="DNA/RNA polymerases"/>
    <property type="match status" value="1"/>
</dbReference>
<dbReference type="InterPro" id="IPR043128">
    <property type="entry name" value="Rev_trsase/Diguanyl_cyclase"/>
</dbReference>
<dbReference type="InterPro" id="IPR041577">
    <property type="entry name" value="RT_RNaseH_2"/>
</dbReference>
<dbReference type="InterPro" id="IPR043502">
    <property type="entry name" value="DNA/RNA_pol_sf"/>
</dbReference>
<evidence type="ECO:0000313" key="4">
    <source>
        <dbReference type="Proteomes" id="UP000887013"/>
    </source>
</evidence>